<evidence type="ECO:0000313" key="5">
    <source>
        <dbReference type="EMBL" id="OUS45783.1"/>
    </source>
</evidence>
<reference evidence="5" key="1">
    <citation type="submission" date="2017-04" db="EMBL/GenBank/DDBJ databases">
        <title>Population genomics of picophytoplankton unveils novel chromosome hypervariability.</title>
        <authorList>
            <consortium name="DOE Joint Genome Institute"/>
            <person name="Blanc-Mathieu R."/>
            <person name="Krasovec M."/>
            <person name="Hebrard M."/>
            <person name="Yau S."/>
            <person name="Desgranges E."/>
            <person name="Martin J."/>
            <person name="Schackwitz W."/>
            <person name="Kuo A."/>
            <person name="Salin G."/>
            <person name="Donnadieu C."/>
            <person name="Desdevises Y."/>
            <person name="Sanchez-Ferandin S."/>
            <person name="Moreau H."/>
            <person name="Rivals E."/>
            <person name="Grigoriev I.V."/>
            <person name="Grimsley N."/>
            <person name="Eyre-Walker A."/>
            <person name="Piganeau G."/>
        </authorList>
    </citation>
    <scope>NUCLEOTIDE SEQUENCE [LARGE SCALE GENOMIC DNA]</scope>
    <source>
        <strain evidence="5">RCC 1115</strain>
    </source>
</reference>
<dbReference type="Pfam" id="PF12796">
    <property type="entry name" value="Ank_2"/>
    <property type="match status" value="1"/>
</dbReference>
<evidence type="ECO:0000256" key="1">
    <source>
        <dbReference type="ARBA" id="ARBA00022737"/>
    </source>
</evidence>
<feature type="region of interest" description="Disordered" evidence="4">
    <location>
        <begin position="162"/>
        <end position="206"/>
    </location>
</feature>
<dbReference type="PANTHER" id="PTHR24201:SF16">
    <property type="entry name" value="ANKYRIN-1-LIKE-RELATED"/>
    <property type="match status" value="1"/>
</dbReference>
<protein>
    <submittedName>
        <fullName evidence="5">Tyrosine kinase</fullName>
    </submittedName>
</protein>
<gene>
    <name evidence="5" type="ORF">BE221DRAFT_76130</name>
</gene>
<dbReference type="PROSITE" id="PS50088">
    <property type="entry name" value="ANK_REPEAT"/>
    <property type="match status" value="1"/>
</dbReference>
<dbReference type="SMART" id="SM00248">
    <property type="entry name" value="ANK"/>
    <property type="match status" value="2"/>
</dbReference>
<keyword evidence="5" id="KW-0808">Transferase</keyword>
<dbReference type="SUPFAM" id="SSF48403">
    <property type="entry name" value="Ankyrin repeat"/>
    <property type="match status" value="1"/>
</dbReference>
<proteinExistence type="predicted"/>
<dbReference type="InterPro" id="IPR050776">
    <property type="entry name" value="Ank_Repeat/CDKN_Inhibitor"/>
</dbReference>
<sequence>MSQYAKEPPPEWESKWTWRTLDGGDRAMRGAMAHKLFQAPELHDAARRGDQRKVIDLLDRRAFGVDDPDPGGRTALHFAVGFGHESVVMELLRRNCDIDKRDDWMKSPVDFGLQAKHDRCVQAIRLEAVKRGLWGGKGRVAPLKTYWEHCYNMTSEEVEEKVRENAEEARKNYSRQQENDTQSYQEQLKSRVKQAIEAKARGRKRR</sequence>
<dbReference type="GO" id="GO:0016301">
    <property type="term" value="F:kinase activity"/>
    <property type="evidence" value="ECO:0007669"/>
    <property type="project" value="UniProtKB-KW"/>
</dbReference>
<evidence type="ECO:0000256" key="3">
    <source>
        <dbReference type="PROSITE-ProRule" id="PRU00023"/>
    </source>
</evidence>
<dbReference type="OMA" id="MNERATE"/>
<dbReference type="InterPro" id="IPR002110">
    <property type="entry name" value="Ankyrin_rpt"/>
</dbReference>
<dbReference type="PANTHER" id="PTHR24201">
    <property type="entry name" value="ANK_REP_REGION DOMAIN-CONTAINING PROTEIN"/>
    <property type="match status" value="1"/>
</dbReference>
<dbReference type="EMBL" id="KZ155785">
    <property type="protein sequence ID" value="OUS45783.1"/>
    <property type="molecule type" value="Genomic_DNA"/>
</dbReference>
<dbReference type="AlphaFoldDB" id="A0A1Y5ICJ3"/>
<dbReference type="GO" id="GO:0005634">
    <property type="term" value="C:nucleus"/>
    <property type="evidence" value="ECO:0007669"/>
    <property type="project" value="TreeGrafter"/>
</dbReference>
<dbReference type="Gene3D" id="1.25.40.20">
    <property type="entry name" value="Ankyrin repeat-containing domain"/>
    <property type="match status" value="1"/>
</dbReference>
<name>A0A1Y5ICJ3_OSTTA</name>
<evidence type="ECO:0000256" key="2">
    <source>
        <dbReference type="ARBA" id="ARBA00023043"/>
    </source>
</evidence>
<accession>A0A1Y5ICJ3</accession>
<dbReference type="RefSeq" id="XP_003082795.2">
    <property type="nucleotide sequence ID" value="XM_003082747.2"/>
</dbReference>
<feature type="compositionally biased region" description="Polar residues" evidence="4">
    <location>
        <begin position="174"/>
        <end position="187"/>
    </location>
</feature>
<dbReference type="InterPro" id="IPR036770">
    <property type="entry name" value="Ankyrin_rpt-contain_sf"/>
</dbReference>
<keyword evidence="1" id="KW-0677">Repeat</keyword>
<keyword evidence="5" id="KW-0418">Kinase</keyword>
<organism evidence="5">
    <name type="scientific">Ostreococcus tauri</name>
    <name type="common">Marine green alga</name>
    <dbReference type="NCBI Taxonomy" id="70448"/>
    <lineage>
        <taxon>Eukaryota</taxon>
        <taxon>Viridiplantae</taxon>
        <taxon>Chlorophyta</taxon>
        <taxon>Mamiellophyceae</taxon>
        <taxon>Mamiellales</taxon>
        <taxon>Bathycoccaceae</taxon>
        <taxon>Ostreococcus</taxon>
    </lineage>
</organism>
<dbReference type="OrthoDB" id="426293at2759"/>
<dbReference type="PROSITE" id="PS50297">
    <property type="entry name" value="ANK_REP_REGION"/>
    <property type="match status" value="1"/>
</dbReference>
<dbReference type="Proteomes" id="UP000195557">
    <property type="component" value="Unassembled WGS sequence"/>
</dbReference>
<dbReference type="KEGG" id="ota:OT_ostta14g00040"/>
<feature type="compositionally biased region" description="Basic and acidic residues" evidence="4">
    <location>
        <begin position="162"/>
        <end position="171"/>
    </location>
</feature>
<keyword evidence="2 3" id="KW-0040">ANK repeat</keyword>
<evidence type="ECO:0000256" key="4">
    <source>
        <dbReference type="SAM" id="MobiDB-lite"/>
    </source>
</evidence>
<feature type="repeat" description="ANK" evidence="3">
    <location>
        <begin position="71"/>
        <end position="103"/>
    </location>
</feature>